<feature type="domain" description="Polymerase nucleotidyl transferase" evidence="1">
    <location>
        <begin position="124"/>
        <end position="150"/>
    </location>
</feature>
<evidence type="ECO:0000313" key="3">
    <source>
        <dbReference type="Proteomes" id="UP000466785"/>
    </source>
</evidence>
<dbReference type="SUPFAM" id="SSF81301">
    <property type="entry name" value="Nucleotidyltransferase"/>
    <property type="match status" value="1"/>
</dbReference>
<dbReference type="KEGG" id="mpof:MPOR_32530"/>
<protein>
    <recommendedName>
        <fullName evidence="1">Polymerase nucleotidyl transferase domain-containing protein</fullName>
    </recommendedName>
</protein>
<dbReference type="GO" id="GO:0016779">
    <property type="term" value="F:nucleotidyltransferase activity"/>
    <property type="evidence" value="ECO:0007669"/>
    <property type="project" value="InterPro"/>
</dbReference>
<dbReference type="AlphaFoldDB" id="A0A6N4VF06"/>
<dbReference type="InterPro" id="IPR043519">
    <property type="entry name" value="NT_sf"/>
</dbReference>
<dbReference type="EMBL" id="AP022570">
    <property type="protein sequence ID" value="BBX52227.1"/>
    <property type="molecule type" value="Genomic_DNA"/>
</dbReference>
<accession>A0A6N4VF06</accession>
<evidence type="ECO:0000313" key="2">
    <source>
        <dbReference type="EMBL" id="BBX52227.1"/>
    </source>
</evidence>
<name>A0A6N4VF06_9MYCO</name>
<gene>
    <name evidence="2" type="ORF">MPOR_32530</name>
</gene>
<dbReference type="Pfam" id="PF01909">
    <property type="entry name" value="NTP_transf_2"/>
    <property type="match status" value="1"/>
</dbReference>
<dbReference type="CDD" id="cd05403">
    <property type="entry name" value="NT_KNTase_like"/>
    <property type="match status" value="1"/>
</dbReference>
<evidence type="ECO:0000259" key="1">
    <source>
        <dbReference type="Pfam" id="PF01909"/>
    </source>
</evidence>
<dbReference type="Proteomes" id="UP000466785">
    <property type="component" value="Chromosome"/>
</dbReference>
<keyword evidence="3" id="KW-1185">Reference proteome</keyword>
<sequence length="235" mass="25688">MCYSNFSLSPEVLKMQLNKPFATVTPTLDGDVLAVLASADVTFTVSQIQRILTTVSGEGIRKVLTRLTAQGVVLNDQVGRTNTYRLNTEHLAAEPIMALSRLTSIFLDRLEAHLEGWGRDLKYAAVFGSAATGRMTLNSDIDLFLVRACAPDLDARDSPELWEQQLTELARLVTAWTGNDARVVEYAEHDLAAAAAADEPLLRDVAEQGLTVAGTRAWFNTQLRPVARSSAARRS</sequence>
<proteinExistence type="predicted"/>
<reference evidence="2 3" key="1">
    <citation type="journal article" date="2019" name="Emerg. Microbes Infect.">
        <title>Comprehensive subspecies identification of 175 nontuberculous mycobacteria species based on 7547 genomic profiles.</title>
        <authorList>
            <person name="Matsumoto Y."/>
            <person name="Kinjo T."/>
            <person name="Motooka D."/>
            <person name="Nabeya D."/>
            <person name="Jung N."/>
            <person name="Uechi K."/>
            <person name="Horii T."/>
            <person name="Iida T."/>
            <person name="Fujita J."/>
            <person name="Nakamura S."/>
        </authorList>
    </citation>
    <scope>NUCLEOTIDE SEQUENCE [LARGE SCALE GENOMIC DNA]</scope>
    <source>
        <strain evidence="2 3">JCM 12603</strain>
    </source>
</reference>
<dbReference type="Gene3D" id="3.30.460.10">
    <property type="entry name" value="Beta Polymerase, domain 2"/>
    <property type="match status" value="1"/>
</dbReference>
<dbReference type="InterPro" id="IPR002934">
    <property type="entry name" value="Polymerase_NTP_transf_dom"/>
</dbReference>
<organism evidence="2 3">
    <name type="scientific">Mycolicibacterium poriferae</name>
    <dbReference type="NCBI Taxonomy" id="39694"/>
    <lineage>
        <taxon>Bacteria</taxon>
        <taxon>Bacillati</taxon>
        <taxon>Actinomycetota</taxon>
        <taxon>Actinomycetes</taxon>
        <taxon>Mycobacteriales</taxon>
        <taxon>Mycobacteriaceae</taxon>
        <taxon>Mycolicibacterium</taxon>
    </lineage>
</organism>